<dbReference type="AlphaFoldDB" id="H1XZL6"/>
<dbReference type="HOGENOM" id="CLU_1501877_0_0_10"/>
<evidence type="ECO:0000313" key="2">
    <source>
        <dbReference type="EMBL" id="EHQ26660.1"/>
    </source>
</evidence>
<dbReference type="InterPro" id="IPR045497">
    <property type="entry name" value="DUF6438"/>
</dbReference>
<dbReference type="Pfam" id="PF20033">
    <property type="entry name" value="DUF6438"/>
    <property type="match status" value="1"/>
</dbReference>
<sequence length="179" mass="20902">MHRYFSHQFLFLFVMIIGVSCGEPKVRLNSIREVQLRSGMCMGECPEIIVSIDSLLNYKFHGGRYALKQGYFTGKVSQGFWDTLNMRFEQIHYQQLRNFYQERSTDGPHWDVIIKYSNNTKYISASPSGLTDSVESVFNTYLRSYTLTKLARTNHSLNFDLFKGWVKTNDIKFPPPDNQ</sequence>
<protein>
    <recommendedName>
        <fullName evidence="1">DUF6438 domain-containing protein</fullName>
    </recommendedName>
</protein>
<gene>
    <name evidence="2" type="ORF">Mucpa_2545</name>
</gene>
<accession>H1XZL6</accession>
<name>H1XZL6_9SPHI</name>
<evidence type="ECO:0000259" key="1">
    <source>
        <dbReference type="Pfam" id="PF20033"/>
    </source>
</evidence>
<dbReference type="Proteomes" id="UP000002774">
    <property type="component" value="Chromosome"/>
</dbReference>
<feature type="domain" description="DUF6438" evidence="1">
    <location>
        <begin position="33"/>
        <end position="140"/>
    </location>
</feature>
<proteinExistence type="predicted"/>
<organism evidence="2 3">
    <name type="scientific">Mucilaginibacter paludis DSM 18603</name>
    <dbReference type="NCBI Taxonomy" id="714943"/>
    <lineage>
        <taxon>Bacteria</taxon>
        <taxon>Pseudomonadati</taxon>
        <taxon>Bacteroidota</taxon>
        <taxon>Sphingobacteriia</taxon>
        <taxon>Sphingobacteriales</taxon>
        <taxon>Sphingobacteriaceae</taxon>
        <taxon>Mucilaginibacter</taxon>
    </lineage>
</organism>
<reference evidence="2" key="1">
    <citation type="submission" date="2011-09" db="EMBL/GenBank/DDBJ databases">
        <title>The permanent draft genome of Mucilaginibacter paludis DSM 18603.</title>
        <authorList>
            <consortium name="US DOE Joint Genome Institute (JGI-PGF)"/>
            <person name="Lucas S."/>
            <person name="Han J."/>
            <person name="Lapidus A."/>
            <person name="Bruce D."/>
            <person name="Goodwin L."/>
            <person name="Pitluck S."/>
            <person name="Peters L."/>
            <person name="Kyrpides N."/>
            <person name="Mavromatis K."/>
            <person name="Ivanova N."/>
            <person name="Mikhailova N."/>
            <person name="Held B."/>
            <person name="Detter J.C."/>
            <person name="Tapia R."/>
            <person name="Han C."/>
            <person name="Land M."/>
            <person name="Hauser L."/>
            <person name="Markowitz V."/>
            <person name="Cheng J.-F."/>
            <person name="Hugenholtz P."/>
            <person name="Woyke T."/>
            <person name="Wu D."/>
            <person name="Tindall B."/>
            <person name="Brambilla E."/>
            <person name="Klenk H.-P."/>
            <person name="Eisen J.A."/>
        </authorList>
    </citation>
    <scope>NUCLEOTIDE SEQUENCE [LARGE SCALE GENOMIC DNA]</scope>
    <source>
        <strain evidence="2">DSM 18603</strain>
    </source>
</reference>
<keyword evidence="3" id="KW-1185">Reference proteome</keyword>
<dbReference type="EMBL" id="CM001403">
    <property type="protein sequence ID" value="EHQ26660.1"/>
    <property type="molecule type" value="Genomic_DNA"/>
</dbReference>
<evidence type="ECO:0000313" key="3">
    <source>
        <dbReference type="Proteomes" id="UP000002774"/>
    </source>
</evidence>
<dbReference type="PROSITE" id="PS51257">
    <property type="entry name" value="PROKAR_LIPOPROTEIN"/>
    <property type="match status" value="1"/>
</dbReference>